<dbReference type="InterPro" id="IPR029063">
    <property type="entry name" value="SAM-dependent_MTases_sf"/>
</dbReference>
<name>A0A934Q8P9_9MICO</name>
<reference evidence="1" key="1">
    <citation type="submission" date="2020-12" db="EMBL/GenBank/DDBJ databases">
        <title>Leucobacter sp. CAS1, isolated from Chromium sludge.</title>
        <authorList>
            <person name="Xu Z."/>
        </authorList>
    </citation>
    <scope>NUCLEOTIDE SEQUENCE</scope>
    <source>
        <strain evidence="1">CSA1</strain>
    </source>
</reference>
<sequence length="454" mass="50279">MNSLATLPADDLSQRLEERLNSHVDDDPDFWSFNELRSRSGNHALFQYPAMMVPELQGVLLDDLTAVDPNVSLVYDPFAGSGTVMLESLYRNLDFHGSDINPLAILLCQVKATPPSFEDLKAATSEVVADAETLTNLPAHEFPGVEKWFKPEIRLGLTQLRTAIQKTGDITTRRFLWICMAETIRLVSNSRISTFKLHVYPPDEVQRRGSDALKAFESVALQNADRLKLHWSRMADASASQRTPTALLLPGSVVNRWVAPRQADALMTSPPYGDNKTTVPYGQHSYLPLCWIDTDDIPGGFDRSLLESTSKIDSVSLGGSIKDAEKSRADLVAHSDALGSFLGLIDDAPPLRKKVLSFVRDYRDALQSLRPRLRDGAFCFFTLGERRVGGQTFPLVDITKDLLVANGHEMVTTIERILPGSRKRMAAKNRQGTTMAQEWIVVTRSRAAKPGGSS</sequence>
<organism evidence="1 2">
    <name type="scientific">Leucobacter chromiisoli</name>
    <dbReference type="NCBI Taxonomy" id="2796471"/>
    <lineage>
        <taxon>Bacteria</taxon>
        <taxon>Bacillati</taxon>
        <taxon>Actinomycetota</taxon>
        <taxon>Actinomycetes</taxon>
        <taxon>Micrococcales</taxon>
        <taxon>Microbacteriaceae</taxon>
        <taxon>Leucobacter</taxon>
    </lineage>
</organism>
<gene>
    <name evidence="1" type="ORF">JD276_14715</name>
</gene>
<evidence type="ECO:0008006" key="3">
    <source>
        <dbReference type="Google" id="ProtNLM"/>
    </source>
</evidence>
<evidence type="ECO:0000313" key="1">
    <source>
        <dbReference type="EMBL" id="MBK0420284.1"/>
    </source>
</evidence>
<dbReference type="SUPFAM" id="SSF53335">
    <property type="entry name" value="S-adenosyl-L-methionine-dependent methyltransferases"/>
    <property type="match status" value="1"/>
</dbReference>
<dbReference type="Proteomes" id="UP000608530">
    <property type="component" value="Unassembled WGS sequence"/>
</dbReference>
<proteinExistence type="predicted"/>
<dbReference type="Gene3D" id="3.40.50.150">
    <property type="entry name" value="Vaccinia Virus protein VP39"/>
    <property type="match status" value="2"/>
</dbReference>
<keyword evidence="2" id="KW-1185">Reference proteome</keyword>
<dbReference type="AlphaFoldDB" id="A0A934Q8P9"/>
<protein>
    <recommendedName>
        <fullName evidence="3">DNA methylase N-4/N-6 domain-containing protein</fullName>
    </recommendedName>
</protein>
<accession>A0A934Q8P9</accession>
<comment type="caution">
    <text evidence="1">The sequence shown here is derived from an EMBL/GenBank/DDBJ whole genome shotgun (WGS) entry which is preliminary data.</text>
</comment>
<dbReference type="RefSeq" id="WP_200116421.1">
    <property type="nucleotide sequence ID" value="NZ_JAEHOH010000024.1"/>
</dbReference>
<evidence type="ECO:0000313" key="2">
    <source>
        <dbReference type="Proteomes" id="UP000608530"/>
    </source>
</evidence>
<dbReference type="EMBL" id="JAEHOH010000024">
    <property type="protein sequence ID" value="MBK0420284.1"/>
    <property type="molecule type" value="Genomic_DNA"/>
</dbReference>